<feature type="domain" description="BHLH" evidence="1">
    <location>
        <begin position="55"/>
        <end position="108"/>
    </location>
</feature>
<proteinExistence type="predicted"/>
<dbReference type="InterPro" id="IPR050283">
    <property type="entry name" value="E-box_TF_Regulators"/>
</dbReference>
<evidence type="ECO:0000313" key="2">
    <source>
        <dbReference type="EMBL" id="KAJ8314128.1"/>
    </source>
</evidence>
<protein>
    <recommendedName>
        <fullName evidence="1">BHLH domain-containing protein</fullName>
    </recommendedName>
</protein>
<dbReference type="PROSITE" id="PS50888">
    <property type="entry name" value="BHLH"/>
    <property type="match status" value="1"/>
</dbReference>
<gene>
    <name evidence="2" type="ORF">KUTeg_008689</name>
</gene>
<name>A0ABQ9FEN9_TEGGR</name>
<dbReference type="PANTHER" id="PTHR23349:SF112">
    <property type="entry name" value="48 RELATED 1, ISOFORM B"/>
    <property type="match status" value="1"/>
</dbReference>
<evidence type="ECO:0000259" key="1">
    <source>
        <dbReference type="PROSITE" id="PS50888"/>
    </source>
</evidence>
<dbReference type="Gene3D" id="4.10.280.10">
    <property type="entry name" value="Helix-loop-helix DNA-binding domain"/>
    <property type="match status" value="1"/>
</dbReference>
<dbReference type="PANTHER" id="PTHR23349">
    <property type="entry name" value="BASIC HELIX-LOOP-HELIX TRANSCRIPTION FACTOR, TWIST"/>
    <property type="match status" value="1"/>
</dbReference>
<dbReference type="InterPro" id="IPR011598">
    <property type="entry name" value="bHLH_dom"/>
</dbReference>
<organism evidence="2 3">
    <name type="scientific">Tegillarca granosa</name>
    <name type="common">Malaysian cockle</name>
    <name type="synonym">Anadara granosa</name>
    <dbReference type="NCBI Taxonomy" id="220873"/>
    <lineage>
        <taxon>Eukaryota</taxon>
        <taxon>Metazoa</taxon>
        <taxon>Spiralia</taxon>
        <taxon>Lophotrochozoa</taxon>
        <taxon>Mollusca</taxon>
        <taxon>Bivalvia</taxon>
        <taxon>Autobranchia</taxon>
        <taxon>Pteriomorphia</taxon>
        <taxon>Arcoida</taxon>
        <taxon>Arcoidea</taxon>
        <taxon>Arcidae</taxon>
        <taxon>Tegillarca</taxon>
    </lineage>
</organism>
<sequence>MMMETYFTSIEDDFLDFYDPMEYADSLDSTCSNESDQENSFTVTDRKTGKKKKIMQRKAANQRERRRMKSINDAFDSLRSCIPAHVNTDRRLSKVDTLKLAIRYIGYLSELVESCSDISDDGQYNKCNRQQEKIIVRCHFTENNL</sequence>
<dbReference type="Proteomes" id="UP001217089">
    <property type="component" value="Unassembled WGS sequence"/>
</dbReference>
<accession>A0ABQ9FEN9</accession>
<dbReference type="InterPro" id="IPR036638">
    <property type="entry name" value="HLH_DNA-bd_sf"/>
</dbReference>
<evidence type="ECO:0000313" key="3">
    <source>
        <dbReference type="Proteomes" id="UP001217089"/>
    </source>
</evidence>
<dbReference type="Pfam" id="PF00010">
    <property type="entry name" value="HLH"/>
    <property type="match status" value="1"/>
</dbReference>
<comment type="caution">
    <text evidence="2">The sequence shown here is derived from an EMBL/GenBank/DDBJ whole genome shotgun (WGS) entry which is preliminary data.</text>
</comment>
<reference evidence="2 3" key="1">
    <citation type="submission" date="2022-12" db="EMBL/GenBank/DDBJ databases">
        <title>Chromosome-level genome of Tegillarca granosa.</title>
        <authorList>
            <person name="Kim J."/>
        </authorList>
    </citation>
    <scope>NUCLEOTIDE SEQUENCE [LARGE SCALE GENOMIC DNA]</scope>
    <source>
        <strain evidence="2">Teg-2019</strain>
        <tissue evidence="2">Adductor muscle</tissue>
    </source>
</reference>
<dbReference type="EMBL" id="JARBDR010000342">
    <property type="protein sequence ID" value="KAJ8314128.1"/>
    <property type="molecule type" value="Genomic_DNA"/>
</dbReference>
<keyword evidence="3" id="KW-1185">Reference proteome</keyword>
<dbReference type="SUPFAM" id="SSF47459">
    <property type="entry name" value="HLH, helix-loop-helix DNA-binding domain"/>
    <property type="match status" value="1"/>
</dbReference>
<dbReference type="SMART" id="SM00353">
    <property type="entry name" value="HLH"/>
    <property type="match status" value="1"/>
</dbReference>